<gene>
    <name evidence="17" type="primary">pfkA</name>
    <name evidence="17" type="ORF">Poly59_56670</name>
</gene>
<evidence type="ECO:0000256" key="11">
    <source>
        <dbReference type="ARBA" id="ARBA00022840"/>
    </source>
</evidence>
<organism evidence="17 18">
    <name type="scientific">Rubripirellula reticaptiva</name>
    <dbReference type="NCBI Taxonomy" id="2528013"/>
    <lineage>
        <taxon>Bacteria</taxon>
        <taxon>Pseudomonadati</taxon>
        <taxon>Planctomycetota</taxon>
        <taxon>Planctomycetia</taxon>
        <taxon>Pirellulales</taxon>
        <taxon>Pirellulaceae</taxon>
        <taxon>Rubripirellula</taxon>
    </lineage>
</organism>
<evidence type="ECO:0000256" key="2">
    <source>
        <dbReference type="ARBA" id="ARBA00004496"/>
    </source>
</evidence>
<dbReference type="UniPathway" id="UPA00109">
    <property type="reaction ID" value="UER00182"/>
</dbReference>
<keyword evidence="18" id="KW-1185">Reference proteome</keyword>
<dbReference type="InterPro" id="IPR022953">
    <property type="entry name" value="ATP_PFK"/>
</dbReference>
<dbReference type="PIRSF" id="PIRSF000532">
    <property type="entry name" value="ATP_PFK_prok"/>
    <property type="match status" value="1"/>
</dbReference>
<proteinExistence type="inferred from homology"/>
<keyword evidence="6" id="KW-0021">Allosteric enzyme</keyword>
<dbReference type="FunFam" id="3.40.50.460:FF:000002">
    <property type="entry name" value="ATP-dependent 6-phosphofructokinase"/>
    <property type="match status" value="1"/>
</dbReference>
<dbReference type="GO" id="GO:0046872">
    <property type="term" value="F:metal ion binding"/>
    <property type="evidence" value="ECO:0007669"/>
    <property type="project" value="UniProtKB-KW"/>
</dbReference>
<evidence type="ECO:0000313" key="17">
    <source>
        <dbReference type="EMBL" id="TWU46694.1"/>
    </source>
</evidence>
<dbReference type="Pfam" id="PF00365">
    <property type="entry name" value="PFK"/>
    <property type="match status" value="1"/>
</dbReference>
<protein>
    <recommendedName>
        <fullName evidence="4">6-phosphofructokinase</fullName>
        <ecNumber evidence="4">2.7.1.11</ecNumber>
    </recommendedName>
</protein>
<evidence type="ECO:0000256" key="7">
    <source>
        <dbReference type="ARBA" id="ARBA00022679"/>
    </source>
</evidence>
<sequence length="332" mass="35072">MKIGVLCSGGDAPGMNACLRSVVRAAVSDGHSVVGIRHGYQGLLDEHFYGDESTGKAAPVMSARSVSHISERGGTILSSSRCQQFRSDNGVRMAVSMLDRHHFDALIPIGGDGTFRGAAALSKAWSGQVIGCPGTIDNDLIGTDFTIGFATAVQTAVDCIDKLRDTAESHSRLFLVEVMGRHSGHLALYTALAASAEIACVPEVAVIAAKVSVRVQLLKSLGKHSIIVVVAEGNREGGALALQEKLKESDCPYDTRAVILGHVQRGGSPTPADRILATRLGDFAVRSLAGGTSGMMAGQQNGRCVLVPFEETFSKHKPLPEHQIELLDRMSC</sequence>
<dbReference type="InterPro" id="IPR035966">
    <property type="entry name" value="PKF_sf"/>
</dbReference>
<evidence type="ECO:0000256" key="12">
    <source>
        <dbReference type="ARBA" id="ARBA00022842"/>
    </source>
</evidence>
<reference evidence="17 18" key="1">
    <citation type="submission" date="2019-02" db="EMBL/GenBank/DDBJ databases">
        <title>Deep-cultivation of Planctomycetes and their phenomic and genomic characterization uncovers novel biology.</title>
        <authorList>
            <person name="Wiegand S."/>
            <person name="Jogler M."/>
            <person name="Boedeker C."/>
            <person name="Pinto D."/>
            <person name="Vollmers J."/>
            <person name="Rivas-Marin E."/>
            <person name="Kohn T."/>
            <person name="Peeters S.H."/>
            <person name="Heuer A."/>
            <person name="Rast P."/>
            <person name="Oberbeckmann S."/>
            <person name="Bunk B."/>
            <person name="Jeske O."/>
            <person name="Meyerdierks A."/>
            <person name="Storesund J.E."/>
            <person name="Kallscheuer N."/>
            <person name="Luecker S."/>
            <person name="Lage O.M."/>
            <person name="Pohl T."/>
            <person name="Merkel B.J."/>
            <person name="Hornburger P."/>
            <person name="Mueller R.-W."/>
            <person name="Bruemmer F."/>
            <person name="Labrenz M."/>
            <person name="Spormann A.M."/>
            <person name="Op Den Camp H."/>
            <person name="Overmann J."/>
            <person name="Amann R."/>
            <person name="Jetten M.S.M."/>
            <person name="Mascher T."/>
            <person name="Medema M.H."/>
            <person name="Devos D.P."/>
            <person name="Kaster A.-K."/>
            <person name="Ovreas L."/>
            <person name="Rohde M."/>
            <person name="Galperin M.Y."/>
            <person name="Jogler C."/>
        </authorList>
    </citation>
    <scope>NUCLEOTIDE SEQUENCE [LARGE SCALE GENOMIC DNA]</scope>
    <source>
        <strain evidence="17 18">Poly59</strain>
    </source>
</reference>
<evidence type="ECO:0000256" key="3">
    <source>
        <dbReference type="ARBA" id="ARBA00004679"/>
    </source>
</evidence>
<evidence type="ECO:0000256" key="4">
    <source>
        <dbReference type="ARBA" id="ARBA00012055"/>
    </source>
</evidence>
<comment type="catalytic activity">
    <reaction evidence="15">
        <text>beta-D-fructose 6-phosphate + ATP = beta-D-fructose 1,6-bisphosphate + ADP + H(+)</text>
        <dbReference type="Rhea" id="RHEA:16109"/>
        <dbReference type="ChEBI" id="CHEBI:15378"/>
        <dbReference type="ChEBI" id="CHEBI:30616"/>
        <dbReference type="ChEBI" id="CHEBI:32966"/>
        <dbReference type="ChEBI" id="CHEBI:57634"/>
        <dbReference type="ChEBI" id="CHEBI:456216"/>
        <dbReference type="EC" id="2.7.1.11"/>
    </reaction>
</comment>
<dbReference type="GO" id="GO:0005524">
    <property type="term" value="F:ATP binding"/>
    <property type="evidence" value="ECO:0007669"/>
    <property type="project" value="UniProtKB-KW"/>
</dbReference>
<comment type="pathway">
    <text evidence="3">Carbohydrate degradation; glycolysis; D-glyceraldehyde 3-phosphate and glycerone phosphate from D-glucose: step 3/4.</text>
</comment>
<dbReference type="SUPFAM" id="SSF53784">
    <property type="entry name" value="Phosphofructokinase"/>
    <property type="match status" value="1"/>
</dbReference>
<dbReference type="GO" id="GO:0042802">
    <property type="term" value="F:identical protein binding"/>
    <property type="evidence" value="ECO:0007669"/>
    <property type="project" value="TreeGrafter"/>
</dbReference>
<evidence type="ECO:0000256" key="1">
    <source>
        <dbReference type="ARBA" id="ARBA00001946"/>
    </source>
</evidence>
<dbReference type="Gene3D" id="3.40.50.450">
    <property type="match status" value="1"/>
</dbReference>
<dbReference type="GO" id="GO:0003872">
    <property type="term" value="F:6-phosphofructokinase activity"/>
    <property type="evidence" value="ECO:0007669"/>
    <property type="project" value="UniProtKB-EC"/>
</dbReference>
<evidence type="ECO:0000313" key="18">
    <source>
        <dbReference type="Proteomes" id="UP000317977"/>
    </source>
</evidence>
<keyword evidence="7 17" id="KW-0808">Transferase</keyword>
<evidence type="ECO:0000256" key="13">
    <source>
        <dbReference type="ARBA" id="ARBA00023152"/>
    </source>
</evidence>
<evidence type="ECO:0000256" key="14">
    <source>
        <dbReference type="ARBA" id="ARBA00038478"/>
    </source>
</evidence>
<dbReference type="EC" id="2.7.1.11" evidence="4"/>
<comment type="cofactor">
    <cofactor evidence="1">
        <name>Mg(2+)</name>
        <dbReference type="ChEBI" id="CHEBI:18420"/>
    </cofactor>
</comment>
<name>A0A5C6EE18_9BACT</name>
<dbReference type="PANTHER" id="PTHR13697:SF4">
    <property type="entry name" value="ATP-DEPENDENT 6-PHOSPHOFRUCTOKINASE"/>
    <property type="match status" value="1"/>
</dbReference>
<comment type="caution">
    <text evidence="17">The sequence shown here is derived from an EMBL/GenBank/DDBJ whole genome shotgun (WGS) entry which is preliminary data.</text>
</comment>
<comment type="subcellular location">
    <subcellularLocation>
        <location evidence="2">Cytoplasm</location>
    </subcellularLocation>
</comment>
<evidence type="ECO:0000256" key="8">
    <source>
        <dbReference type="ARBA" id="ARBA00022723"/>
    </source>
</evidence>
<keyword evidence="5" id="KW-0963">Cytoplasm</keyword>
<evidence type="ECO:0000256" key="6">
    <source>
        <dbReference type="ARBA" id="ARBA00022533"/>
    </source>
</evidence>
<dbReference type="InterPro" id="IPR000023">
    <property type="entry name" value="Phosphofructokinase_dom"/>
</dbReference>
<accession>A0A5C6EE18</accession>
<evidence type="ECO:0000256" key="10">
    <source>
        <dbReference type="ARBA" id="ARBA00022777"/>
    </source>
</evidence>
<keyword evidence="11" id="KW-0067">ATP-binding</keyword>
<keyword evidence="12" id="KW-0460">Magnesium</keyword>
<keyword evidence="10 17" id="KW-0418">Kinase</keyword>
<dbReference type="NCBIfam" id="NF002872">
    <property type="entry name" value="PRK03202.1"/>
    <property type="match status" value="1"/>
</dbReference>
<dbReference type="GO" id="GO:0070095">
    <property type="term" value="F:fructose-6-phosphate binding"/>
    <property type="evidence" value="ECO:0007669"/>
    <property type="project" value="TreeGrafter"/>
</dbReference>
<dbReference type="Proteomes" id="UP000317977">
    <property type="component" value="Unassembled WGS sequence"/>
</dbReference>
<dbReference type="Gene3D" id="3.40.50.460">
    <property type="entry name" value="Phosphofructokinase domain"/>
    <property type="match status" value="1"/>
</dbReference>
<dbReference type="PANTHER" id="PTHR13697">
    <property type="entry name" value="PHOSPHOFRUCTOKINASE"/>
    <property type="match status" value="1"/>
</dbReference>
<dbReference type="EMBL" id="SJPX01000006">
    <property type="protein sequence ID" value="TWU46694.1"/>
    <property type="molecule type" value="Genomic_DNA"/>
</dbReference>
<dbReference type="GO" id="GO:0061621">
    <property type="term" value="P:canonical glycolysis"/>
    <property type="evidence" value="ECO:0007669"/>
    <property type="project" value="TreeGrafter"/>
</dbReference>
<dbReference type="AlphaFoldDB" id="A0A5C6EE18"/>
<dbReference type="GO" id="GO:0006002">
    <property type="term" value="P:fructose 6-phosphate metabolic process"/>
    <property type="evidence" value="ECO:0007669"/>
    <property type="project" value="InterPro"/>
</dbReference>
<keyword evidence="13" id="KW-0324">Glycolysis</keyword>
<dbReference type="InterPro" id="IPR015912">
    <property type="entry name" value="Phosphofructokinase_CS"/>
</dbReference>
<dbReference type="InterPro" id="IPR012003">
    <property type="entry name" value="ATP_PFK_prok-type"/>
</dbReference>
<evidence type="ECO:0000256" key="5">
    <source>
        <dbReference type="ARBA" id="ARBA00022490"/>
    </source>
</evidence>
<dbReference type="RefSeq" id="WP_222436178.1">
    <property type="nucleotide sequence ID" value="NZ_SJPX01000006.1"/>
</dbReference>
<keyword evidence="8" id="KW-0479">Metal-binding</keyword>
<evidence type="ECO:0000259" key="16">
    <source>
        <dbReference type="Pfam" id="PF00365"/>
    </source>
</evidence>
<keyword evidence="9" id="KW-0547">Nucleotide-binding</keyword>
<dbReference type="GO" id="GO:0048029">
    <property type="term" value="F:monosaccharide binding"/>
    <property type="evidence" value="ECO:0007669"/>
    <property type="project" value="TreeGrafter"/>
</dbReference>
<dbReference type="PRINTS" id="PR00476">
    <property type="entry name" value="PHFRCTKINASE"/>
</dbReference>
<dbReference type="GO" id="GO:0005945">
    <property type="term" value="C:6-phosphofructokinase complex"/>
    <property type="evidence" value="ECO:0007669"/>
    <property type="project" value="TreeGrafter"/>
</dbReference>
<dbReference type="GO" id="GO:0030388">
    <property type="term" value="P:fructose 1,6-bisphosphate metabolic process"/>
    <property type="evidence" value="ECO:0007669"/>
    <property type="project" value="TreeGrafter"/>
</dbReference>
<evidence type="ECO:0000256" key="9">
    <source>
        <dbReference type="ARBA" id="ARBA00022741"/>
    </source>
</evidence>
<dbReference type="PROSITE" id="PS00433">
    <property type="entry name" value="PHOSPHOFRUCTOKINASE"/>
    <property type="match status" value="1"/>
</dbReference>
<feature type="domain" description="Phosphofructokinase" evidence="16">
    <location>
        <begin position="2"/>
        <end position="286"/>
    </location>
</feature>
<evidence type="ECO:0000256" key="15">
    <source>
        <dbReference type="ARBA" id="ARBA00048070"/>
    </source>
</evidence>
<comment type="similarity">
    <text evidence="14">Belongs to the phosphofructokinase type A (PFKA) family.</text>
</comment>
<dbReference type="GO" id="GO:0016208">
    <property type="term" value="F:AMP binding"/>
    <property type="evidence" value="ECO:0007669"/>
    <property type="project" value="TreeGrafter"/>
</dbReference>